<keyword evidence="2" id="KW-1185">Reference proteome</keyword>
<dbReference type="EMBL" id="KN881851">
    <property type="protein sequence ID" value="KIY48192.1"/>
    <property type="molecule type" value="Genomic_DNA"/>
</dbReference>
<dbReference type="Proteomes" id="UP000054144">
    <property type="component" value="Unassembled WGS sequence"/>
</dbReference>
<gene>
    <name evidence="1" type="ORF">FISHEDRAFT_73758</name>
</gene>
<reference evidence="1 2" key="1">
    <citation type="journal article" date="2015" name="Fungal Genet. Biol.">
        <title>Evolution of novel wood decay mechanisms in Agaricales revealed by the genome sequences of Fistulina hepatica and Cylindrobasidium torrendii.</title>
        <authorList>
            <person name="Floudas D."/>
            <person name="Held B.W."/>
            <person name="Riley R."/>
            <person name="Nagy L.G."/>
            <person name="Koehler G."/>
            <person name="Ransdell A.S."/>
            <person name="Younus H."/>
            <person name="Chow J."/>
            <person name="Chiniquy J."/>
            <person name="Lipzen A."/>
            <person name="Tritt A."/>
            <person name="Sun H."/>
            <person name="Haridas S."/>
            <person name="LaButti K."/>
            <person name="Ohm R.A."/>
            <person name="Kues U."/>
            <person name="Blanchette R.A."/>
            <person name="Grigoriev I.V."/>
            <person name="Minto R.E."/>
            <person name="Hibbett D.S."/>
        </authorList>
    </citation>
    <scope>NUCLEOTIDE SEQUENCE [LARGE SCALE GENOMIC DNA]</scope>
    <source>
        <strain evidence="1 2">ATCC 64428</strain>
    </source>
</reference>
<name>A0A0D7AB04_9AGAR</name>
<proteinExistence type="predicted"/>
<organism evidence="1 2">
    <name type="scientific">Fistulina hepatica ATCC 64428</name>
    <dbReference type="NCBI Taxonomy" id="1128425"/>
    <lineage>
        <taxon>Eukaryota</taxon>
        <taxon>Fungi</taxon>
        <taxon>Dikarya</taxon>
        <taxon>Basidiomycota</taxon>
        <taxon>Agaricomycotina</taxon>
        <taxon>Agaricomycetes</taxon>
        <taxon>Agaricomycetidae</taxon>
        <taxon>Agaricales</taxon>
        <taxon>Fistulinaceae</taxon>
        <taxon>Fistulina</taxon>
    </lineage>
</organism>
<protein>
    <submittedName>
        <fullName evidence="1">Uncharacterized protein</fullName>
    </submittedName>
</protein>
<evidence type="ECO:0000313" key="1">
    <source>
        <dbReference type="EMBL" id="KIY48192.1"/>
    </source>
</evidence>
<dbReference type="AlphaFoldDB" id="A0A0D7AB04"/>
<sequence length="264" mass="30026">MAFEDAQVKCLQELARAQLQDLESLVRVQLQDLESLAPIRWLLTEVLAEIFKASLPENIEDLSFTPKTSPLVLAHVSRCWCQVVFSTPDLWSSVYINGHNKAQCPPPHVLGEWLDHSASYPLTIKAILDPSNSDTCINCSPRALRFIPILFSKSQRWEDVELVSSQLNTVPIDNQPFPMLRSLRLKTEKRADRWIHFTEENAPHLSKVFLQSIWETRVFFSMLVSAAVLPYTQLTHYRGPAYREENTKCVLTLMPGCPACSMGT</sequence>
<accession>A0A0D7AB04</accession>
<evidence type="ECO:0000313" key="2">
    <source>
        <dbReference type="Proteomes" id="UP000054144"/>
    </source>
</evidence>
<dbReference type="OrthoDB" id="2269034at2759"/>